<dbReference type="Proteomes" id="UP001244011">
    <property type="component" value="Unassembled WGS sequence"/>
</dbReference>
<dbReference type="InterPro" id="IPR027079">
    <property type="entry name" value="Tfb1/GTF2H1"/>
</dbReference>
<evidence type="ECO:0000256" key="2">
    <source>
        <dbReference type="ARBA" id="ARBA00009448"/>
    </source>
</evidence>
<evidence type="ECO:0000256" key="4">
    <source>
        <dbReference type="ARBA" id="ARBA00023015"/>
    </source>
</evidence>
<keyword evidence="11" id="KW-1185">Reference proteome</keyword>
<dbReference type="SUPFAM" id="SSF140383">
    <property type="entry name" value="BSD domain-like"/>
    <property type="match status" value="1"/>
</dbReference>
<dbReference type="InterPro" id="IPR035925">
    <property type="entry name" value="BSD_dom_sf"/>
</dbReference>
<keyword evidence="3" id="KW-0677">Repeat</keyword>
<dbReference type="Gene3D" id="2.30.29.30">
    <property type="entry name" value="Pleckstrin-homology domain (PH domain)/Phosphotyrosine-binding domain (PTB)"/>
    <property type="match status" value="1"/>
</dbReference>
<keyword evidence="7" id="KW-0175">Coiled coil</keyword>
<dbReference type="InterPro" id="IPR005607">
    <property type="entry name" value="BSD_dom"/>
</dbReference>
<gene>
    <name evidence="10" type="ORF">QBC33DRAFT_27612</name>
</gene>
<keyword evidence="5" id="KW-0804">Transcription</keyword>
<comment type="subcellular location">
    <subcellularLocation>
        <location evidence="1">Nucleus</location>
    </subcellularLocation>
</comment>
<dbReference type="GO" id="GO:0006351">
    <property type="term" value="P:DNA-templated transcription"/>
    <property type="evidence" value="ECO:0007669"/>
    <property type="project" value="InterPro"/>
</dbReference>
<dbReference type="AlphaFoldDB" id="A0AAJ0C9M4"/>
<dbReference type="Pfam" id="PF08567">
    <property type="entry name" value="PH_TFIIH"/>
    <property type="match status" value="1"/>
</dbReference>
<evidence type="ECO:0000256" key="1">
    <source>
        <dbReference type="ARBA" id="ARBA00004123"/>
    </source>
</evidence>
<dbReference type="SMART" id="SM00751">
    <property type="entry name" value="BSD"/>
    <property type="match status" value="2"/>
</dbReference>
<protein>
    <submittedName>
        <fullName evidence="10">Tfiih p62 subunit domain-protein</fullName>
    </submittedName>
</protein>
<dbReference type="FunFam" id="2.30.29.30:FF:000406">
    <property type="entry name" value="Putative RNA polymerase II transcription factor related protein"/>
    <property type="match status" value="1"/>
</dbReference>
<dbReference type="InterPro" id="IPR011993">
    <property type="entry name" value="PH-like_dom_sf"/>
</dbReference>
<evidence type="ECO:0000313" key="11">
    <source>
        <dbReference type="Proteomes" id="UP001244011"/>
    </source>
</evidence>
<sequence length="651" mass="72563">MAAVAQGKAAYKKKDGLITLSDDQKSVTWTPLPGTGPPVVSLTVLNITNLQQTPDSSPKVMLKIFEKPQSGEGEPVAYLFHFNSPFDARAEANAVKDALSRLLADIRNNDPNLPRASQPDPKAAEPGQSATNGGGQSAAMAFASTANSTTSSTRWFDDSVLKTDIELQQSLMKKDRALHQTYMDARATKPDSISDGAFNSQFWSTRTNLLRSHAIETSQKKGSYNVLSTVKPRTVDGELKLNITVEQVQMIFQQHPLVKRIYNENVPKLSESEFWSRFFLSKLSKKLRGERVTDNDNPDSVFDRYNEADNIVAFASRINTQVVPHTIDLEGNEENQGGVKSGNRSDVEMRPRSNIPIIRSLNSLSEKIMANVAPADHDPVRASGMDEQTYNELMLRDLRGNVEASRIALNVKEQSRFFSTQDSNKSEDAKVYEKQVPSDVLFEIQGDLETLDEDGAGGLDLHRGIGIDDESDSDEETKRDHVGSRTARREAQTQILGGMKKKRAETYGLSDDETSPMGIPRPITQRCYITNATTTEFLRQFWNAFLSGDPDRAQELTYHVESLKRSMERIEALAEEAEAVRIQTIEQKKQDIVAYYNKTKKRIKNWHPRMVKGGRESVLALFAPTIESLSHAQNLYKNALMAEGVRASTEG</sequence>
<proteinExistence type="inferred from homology"/>
<keyword evidence="6" id="KW-0539">Nucleus</keyword>
<evidence type="ECO:0000313" key="10">
    <source>
        <dbReference type="EMBL" id="KAK1772704.1"/>
    </source>
</evidence>
<feature type="compositionally biased region" description="Basic and acidic residues" evidence="8">
    <location>
        <begin position="476"/>
        <end position="491"/>
    </location>
</feature>
<feature type="domain" description="BSD" evidence="9">
    <location>
        <begin position="235"/>
        <end position="286"/>
    </location>
</feature>
<dbReference type="EMBL" id="MU838997">
    <property type="protein sequence ID" value="KAK1772704.1"/>
    <property type="molecule type" value="Genomic_DNA"/>
</dbReference>
<dbReference type="GeneID" id="85306403"/>
<feature type="coiled-coil region" evidence="7">
    <location>
        <begin position="560"/>
        <end position="587"/>
    </location>
</feature>
<comment type="caution">
    <text evidence="10">The sequence shown here is derived from an EMBL/GenBank/DDBJ whole genome shotgun (WGS) entry which is preliminary data.</text>
</comment>
<dbReference type="CDD" id="cd13229">
    <property type="entry name" value="PH_TFIIH"/>
    <property type="match status" value="1"/>
</dbReference>
<evidence type="ECO:0000256" key="5">
    <source>
        <dbReference type="ARBA" id="ARBA00023163"/>
    </source>
</evidence>
<dbReference type="RefSeq" id="XP_060288917.1">
    <property type="nucleotide sequence ID" value="XM_060423216.1"/>
</dbReference>
<dbReference type="PROSITE" id="PS50858">
    <property type="entry name" value="BSD"/>
    <property type="match status" value="1"/>
</dbReference>
<name>A0AAJ0C9M4_9PEZI</name>
<dbReference type="GO" id="GO:0006289">
    <property type="term" value="P:nucleotide-excision repair"/>
    <property type="evidence" value="ECO:0007669"/>
    <property type="project" value="InterPro"/>
</dbReference>
<feature type="region of interest" description="Disordered" evidence="8">
    <location>
        <begin position="109"/>
        <end position="136"/>
    </location>
</feature>
<evidence type="ECO:0000259" key="9">
    <source>
        <dbReference type="PROSITE" id="PS50858"/>
    </source>
</evidence>
<dbReference type="Pfam" id="PF03909">
    <property type="entry name" value="BSD"/>
    <property type="match status" value="2"/>
</dbReference>
<feature type="region of interest" description="Disordered" evidence="8">
    <location>
        <begin position="453"/>
        <end position="503"/>
    </location>
</feature>
<dbReference type="InterPro" id="IPR013876">
    <property type="entry name" value="TFIIH_BTF_p62_N"/>
</dbReference>
<dbReference type="SUPFAM" id="SSF50729">
    <property type="entry name" value="PH domain-like"/>
    <property type="match status" value="1"/>
</dbReference>
<evidence type="ECO:0000256" key="6">
    <source>
        <dbReference type="ARBA" id="ARBA00023242"/>
    </source>
</evidence>
<reference evidence="10" key="1">
    <citation type="submission" date="2023-06" db="EMBL/GenBank/DDBJ databases">
        <title>Genome-scale phylogeny and comparative genomics of the fungal order Sordariales.</title>
        <authorList>
            <consortium name="Lawrence Berkeley National Laboratory"/>
            <person name="Hensen N."/>
            <person name="Bonometti L."/>
            <person name="Westerberg I."/>
            <person name="Brannstrom I.O."/>
            <person name="Guillou S."/>
            <person name="Cros-Aarteil S."/>
            <person name="Calhoun S."/>
            <person name="Haridas S."/>
            <person name="Kuo A."/>
            <person name="Mondo S."/>
            <person name="Pangilinan J."/>
            <person name="Riley R."/>
            <person name="Labutti K."/>
            <person name="Andreopoulos B."/>
            <person name="Lipzen A."/>
            <person name="Chen C."/>
            <person name="Yanf M."/>
            <person name="Daum C."/>
            <person name="Ng V."/>
            <person name="Clum A."/>
            <person name="Steindorff A."/>
            <person name="Ohm R."/>
            <person name="Martin F."/>
            <person name="Silar P."/>
            <person name="Natvig D."/>
            <person name="Lalanne C."/>
            <person name="Gautier V."/>
            <person name="Ament-Velasquez S.L."/>
            <person name="Kruys A."/>
            <person name="Hutchinson M.I."/>
            <person name="Powell A.J."/>
            <person name="Barry K."/>
            <person name="Miller A.N."/>
            <person name="Grigoriev I.V."/>
            <person name="Debuchy R."/>
            <person name="Gladieux P."/>
            <person name="Thoren M.H."/>
            <person name="Johannesson H."/>
        </authorList>
    </citation>
    <scope>NUCLEOTIDE SEQUENCE</scope>
    <source>
        <strain evidence="10">8032-3</strain>
    </source>
</reference>
<evidence type="ECO:0000256" key="8">
    <source>
        <dbReference type="SAM" id="MobiDB-lite"/>
    </source>
</evidence>
<evidence type="ECO:0000256" key="3">
    <source>
        <dbReference type="ARBA" id="ARBA00022737"/>
    </source>
</evidence>
<organism evidence="10 11">
    <name type="scientific">Phialemonium atrogriseum</name>
    <dbReference type="NCBI Taxonomy" id="1093897"/>
    <lineage>
        <taxon>Eukaryota</taxon>
        <taxon>Fungi</taxon>
        <taxon>Dikarya</taxon>
        <taxon>Ascomycota</taxon>
        <taxon>Pezizomycotina</taxon>
        <taxon>Sordariomycetes</taxon>
        <taxon>Sordariomycetidae</taxon>
        <taxon>Cephalothecales</taxon>
        <taxon>Cephalothecaceae</taxon>
        <taxon>Phialemonium</taxon>
    </lineage>
</organism>
<dbReference type="GO" id="GO:0000439">
    <property type="term" value="C:transcription factor TFIIH core complex"/>
    <property type="evidence" value="ECO:0007669"/>
    <property type="project" value="InterPro"/>
</dbReference>
<evidence type="ECO:0000256" key="7">
    <source>
        <dbReference type="SAM" id="Coils"/>
    </source>
</evidence>
<accession>A0AAJ0C9M4</accession>
<keyword evidence="4" id="KW-0805">Transcription regulation</keyword>
<dbReference type="PANTHER" id="PTHR12856">
    <property type="entry name" value="TRANSCRIPTION INITIATION FACTOR IIH-RELATED"/>
    <property type="match status" value="1"/>
</dbReference>
<comment type="similarity">
    <text evidence="2">Belongs to the TFB1 family.</text>
</comment>